<evidence type="ECO:0000256" key="1">
    <source>
        <dbReference type="ARBA" id="ARBA00004651"/>
    </source>
</evidence>
<feature type="transmembrane region" description="Helical" evidence="5">
    <location>
        <begin position="356"/>
        <end position="374"/>
    </location>
</feature>
<feature type="transmembrane region" description="Helical" evidence="5">
    <location>
        <begin position="122"/>
        <end position="143"/>
    </location>
</feature>
<evidence type="ECO:0000256" key="3">
    <source>
        <dbReference type="ARBA" id="ARBA00022989"/>
    </source>
</evidence>
<dbReference type="EMBL" id="CP001778">
    <property type="protein sequence ID" value="ADD45094.1"/>
    <property type="molecule type" value="Genomic_DNA"/>
</dbReference>
<dbReference type="GO" id="GO:0005886">
    <property type="term" value="C:plasma membrane"/>
    <property type="evidence" value="ECO:0007669"/>
    <property type="project" value="UniProtKB-SubCell"/>
</dbReference>
<evidence type="ECO:0000256" key="5">
    <source>
        <dbReference type="SAM" id="Phobius"/>
    </source>
</evidence>
<evidence type="ECO:0000313" key="7">
    <source>
        <dbReference type="EMBL" id="ADD45094.1"/>
    </source>
</evidence>
<dbReference type="PROSITE" id="PS50850">
    <property type="entry name" value="MFS"/>
    <property type="match status" value="1"/>
</dbReference>
<organism evidence="7 8">
    <name type="scientific">Stackebrandtia nassauensis (strain DSM 44728 / CIP 108903 / NRRL B-16338 / NBRC 102104 / LLR-40K-21)</name>
    <dbReference type="NCBI Taxonomy" id="446470"/>
    <lineage>
        <taxon>Bacteria</taxon>
        <taxon>Bacillati</taxon>
        <taxon>Actinomycetota</taxon>
        <taxon>Actinomycetes</taxon>
        <taxon>Glycomycetales</taxon>
        <taxon>Glycomycetaceae</taxon>
        <taxon>Stackebrandtia</taxon>
    </lineage>
</organism>
<feature type="transmembrane region" description="Helical" evidence="5">
    <location>
        <begin position="460"/>
        <end position="479"/>
    </location>
</feature>
<gene>
    <name evidence="7" type="ordered locus">Snas_5462</name>
</gene>
<dbReference type="Proteomes" id="UP000000844">
    <property type="component" value="Chromosome"/>
</dbReference>
<protein>
    <submittedName>
        <fullName evidence="7">Major facilitator superfamily MFS_1</fullName>
    </submittedName>
</protein>
<dbReference type="AlphaFoldDB" id="D3PVX3"/>
<dbReference type="KEGG" id="sna:Snas_5462"/>
<evidence type="ECO:0000259" key="6">
    <source>
        <dbReference type="PROSITE" id="PS50850"/>
    </source>
</evidence>
<feature type="transmembrane region" description="Helical" evidence="5">
    <location>
        <begin position="426"/>
        <end position="448"/>
    </location>
</feature>
<evidence type="ECO:0000313" key="8">
    <source>
        <dbReference type="Proteomes" id="UP000000844"/>
    </source>
</evidence>
<evidence type="ECO:0000256" key="2">
    <source>
        <dbReference type="ARBA" id="ARBA00022692"/>
    </source>
</evidence>
<dbReference type="HOGENOM" id="CLU_000960_28_2_11"/>
<dbReference type="InterPro" id="IPR020846">
    <property type="entry name" value="MFS_dom"/>
</dbReference>
<feature type="domain" description="Major facilitator superfamily (MFS) profile" evidence="6">
    <location>
        <begin position="31"/>
        <end position="484"/>
    </location>
</feature>
<dbReference type="Gene3D" id="1.20.1250.20">
    <property type="entry name" value="MFS general substrate transporter like domains"/>
    <property type="match status" value="1"/>
</dbReference>
<feature type="transmembrane region" description="Helical" evidence="5">
    <location>
        <begin position="322"/>
        <end position="344"/>
    </location>
</feature>
<dbReference type="GO" id="GO:0022857">
    <property type="term" value="F:transmembrane transporter activity"/>
    <property type="evidence" value="ECO:0007669"/>
    <property type="project" value="InterPro"/>
</dbReference>
<evidence type="ECO:0000256" key="4">
    <source>
        <dbReference type="ARBA" id="ARBA00023136"/>
    </source>
</evidence>
<name>D3PVX3_STANL</name>
<dbReference type="InterPro" id="IPR011701">
    <property type="entry name" value="MFS"/>
</dbReference>
<accession>D3PVX3</accession>
<feature type="transmembrane region" description="Helical" evidence="5">
    <location>
        <begin position="155"/>
        <end position="178"/>
    </location>
</feature>
<sequence length="491" mass="50608">MTVIEAPERPQTLTEPATAAEPAPYRWRWAALSVIMAGSAMELLDSSVTSVAGPTMQRDLGGGAGLIQWLTAAYTLAMVGGLLIGARLGDIFGRRRMFLLGAVGFTITSLAVAVSVSPETAIAARVAQGLFGAAMVPQVFALIKSMFPASESQKAFGMAGPIMGAAVIGGPSLAGWLIGLDLFDTGWRMVFGINLPIGIAIVVLAAKLLPKDSGDAKAKLDIIGAGLASAASALLIYPLVQGREAGWPAWSFAMIAVSLILFGAFGLYQVRRAANGKDVLVIPSLFRKRAFNGGLVLGVLLMAAMAGVGLVMGLHLQLGLHFSPLAAAAAMIPFAVAMGGTMGFGDKLARFGRKTLLAGALLKASGVTILLVTLEQAGADLVWYQLIPGLMLSGIGAAMFMGRYFDSVMQGVEPQEIGSASGTLTSVQQLGASFGVAVLGTAFFGRFAGDLESLMDASRIALGLTVVVLVIGFAVGFTLPKQAATNSQPTT</sequence>
<proteinExistence type="predicted"/>
<dbReference type="PANTHER" id="PTHR42718">
    <property type="entry name" value="MAJOR FACILITATOR SUPERFAMILY MULTIDRUG TRANSPORTER MFSC"/>
    <property type="match status" value="1"/>
</dbReference>
<feature type="transmembrane region" description="Helical" evidence="5">
    <location>
        <begin position="190"/>
        <end position="210"/>
    </location>
</feature>
<keyword evidence="8" id="KW-1185">Reference proteome</keyword>
<keyword evidence="4 5" id="KW-0472">Membrane</keyword>
<dbReference type="SUPFAM" id="SSF103473">
    <property type="entry name" value="MFS general substrate transporter"/>
    <property type="match status" value="2"/>
</dbReference>
<keyword evidence="3 5" id="KW-1133">Transmembrane helix</keyword>
<dbReference type="PANTHER" id="PTHR42718:SF39">
    <property type="entry name" value="ACTINORHODIN TRANSPORTER-RELATED"/>
    <property type="match status" value="1"/>
</dbReference>
<dbReference type="STRING" id="446470.Snas_5462"/>
<dbReference type="RefSeq" id="WP_013020665.1">
    <property type="nucleotide sequence ID" value="NC_013947.1"/>
</dbReference>
<keyword evidence="2 5" id="KW-0812">Transmembrane</keyword>
<reference evidence="7 8" key="1">
    <citation type="journal article" date="2009" name="Stand. Genomic Sci.">
        <title>Complete genome sequence of Stackebrandtia nassauensis type strain (LLR-40K-21).</title>
        <authorList>
            <person name="Munk C."/>
            <person name="Lapidus A."/>
            <person name="Copeland A."/>
            <person name="Jando M."/>
            <person name="Mayilraj S."/>
            <person name="Glavina Del Rio T."/>
            <person name="Nolan M."/>
            <person name="Chen F."/>
            <person name="Lucas S."/>
            <person name="Tice H."/>
            <person name="Cheng J.F."/>
            <person name="Han C."/>
            <person name="Detter J.C."/>
            <person name="Bruce D."/>
            <person name="Goodwin L."/>
            <person name="Chain P."/>
            <person name="Pitluck S."/>
            <person name="Goker M."/>
            <person name="Ovchinikova G."/>
            <person name="Pati A."/>
            <person name="Ivanova N."/>
            <person name="Mavromatis K."/>
            <person name="Chen A."/>
            <person name="Palaniappan K."/>
            <person name="Land M."/>
            <person name="Hauser L."/>
            <person name="Chang Y.J."/>
            <person name="Jeffries C.D."/>
            <person name="Bristow J."/>
            <person name="Eisen J.A."/>
            <person name="Markowitz V."/>
            <person name="Hugenholtz P."/>
            <person name="Kyrpides N.C."/>
            <person name="Klenk H.P."/>
        </authorList>
    </citation>
    <scope>NUCLEOTIDE SEQUENCE [LARGE SCALE GENOMIC DNA]</scope>
    <source>
        <strain evidence="8">DSM 44728 / CIP 108903 / NRRL B-16338 / NBRC 102104 / LLR-40K-21</strain>
    </source>
</reference>
<dbReference type="Gene3D" id="1.20.1720.10">
    <property type="entry name" value="Multidrug resistance protein D"/>
    <property type="match status" value="1"/>
</dbReference>
<feature type="transmembrane region" description="Helical" evidence="5">
    <location>
        <begin position="386"/>
        <end position="405"/>
    </location>
</feature>
<feature type="transmembrane region" description="Helical" evidence="5">
    <location>
        <begin position="252"/>
        <end position="270"/>
    </location>
</feature>
<feature type="transmembrane region" description="Helical" evidence="5">
    <location>
        <begin position="97"/>
        <end position="116"/>
    </location>
</feature>
<comment type="subcellular location">
    <subcellularLocation>
        <location evidence="1">Cell membrane</location>
        <topology evidence="1">Multi-pass membrane protein</topology>
    </subcellularLocation>
</comment>
<feature type="transmembrane region" description="Helical" evidence="5">
    <location>
        <begin position="291"/>
        <end position="316"/>
    </location>
</feature>
<feature type="transmembrane region" description="Helical" evidence="5">
    <location>
        <begin position="66"/>
        <end position="85"/>
    </location>
</feature>
<dbReference type="eggNOG" id="COG0477">
    <property type="taxonomic scope" value="Bacteria"/>
</dbReference>
<dbReference type="InterPro" id="IPR036259">
    <property type="entry name" value="MFS_trans_sf"/>
</dbReference>
<feature type="transmembrane region" description="Helical" evidence="5">
    <location>
        <begin position="222"/>
        <end position="240"/>
    </location>
</feature>
<dbReference type="Pfam" id="PF07690">
    <property type="entry name" value="MFS_1"/>
    <property type="match status" value="1"/>
</dbReference>
<dbReference type="CDD" id="cd17321">
    <property type="entry name" value="MFS_MMR_MDR_like"/>
    <property type="match status" value="1"/>
</dbReference>